<reference evidence="2" key="1">
    <citation type="submission" date="2023-03" db="EMBL/GenBank/DDBJ databases">
        <title>Massive genome expansion in bonnet fungi (Mycena s.s.) driven by repeated elements and novel gene families across ecological guilds.</title>
        <authorList>
            <consortium name="Lawrence Berkeley National Laboratory"/>
            <person name="Harder C.B."/>
            <person name="Miyauchi S."/>
            <person name="Viragh M."/>
            <person name="Kuo A."/>
            <person name="Thoen E."/>
            <person name="Andreopoulos B."/>
            <person name="Lu D."/>
            <person name="Skrede I."/>
            <person name="Drula E."/>
            <person name="Henrissat B."/>
            <person name="Morin E."/>
            <person name="Kohler A."/>
            <person name="Barry K."/>
            <person name="LaButti K."/>
            <person name="Morin E."/>
            <person name="Salamov A."/>
            <person name="Lipzen A."/>
            <person name="Mereny Z."/>
            <person name="Hegedus B."/>
            <person name="Baldrian P."/>
            <person name="Stursova M."/>
            <person name="Weitz H."/>
            <person name="Taylor A."/>
            <person name="Grigoriev I.V."/>
            <person name="Nagy L.G."/>
            <person name="Martin F."/>
            <person name="Kauserud H."/>
        </authorList>
    </citation>
    <scope>NUCLEOTIDE SEQUENCE</scope>
    <source>
        <strain evidence="2">CBHHK182m</strain>
    </source>
</reference>
<evidence type="ECO:0000313" key="3">
    <source>
        <dbReference type="Proteomes" id="UP001215598"/>
    </source>
</evidence>
<gene>
    <name evidence="2" type="ORF">B0H16DRAFT_1739466</name>
</gene>
<sequence length="373" mass="39818">MYNDHLPQGPASFLPFPLPPSDRPHSNTTFFTLPREFTMDGTLPPIQLSNFRRLQPYFGVAPAVQRGRPPLGTPQTGSRGAPVGRSVPPFVKTYPTPATYSTVQSPSGLHPASARLSSVIPPTSRANRGHGGLEHSFGPRLQMLQESIDHAVRLQSSQNQEIIRRLAILEAAALGGNSVHSSTIALIGVPPDAHALAMEGHVHDLAESAYSGPPDLMIIDDHPSAHIHTVENAQAFCLGEGTARVRRGANDGDGCVASTSISALANAPVELEVEDTVSSSHPQTSLSISALASAPMELEVIDTNDPQNSPLTPALSLAPMSLRLSPPIIISTTSPVCKNHQKPQRRASKRKLVVMGPQFVPRRSARLRTCSPL</sequence>
<evidence type="ECO:0000313" key="2">
    <source>
        <dbReference type="EMBL" id="KAJ7719270.1"/>
    </source>
</evidence>
<protein>
    <submittedName>
        <fullName evidence="2">Uncharacterized protein</fullName>
    </submittedName>
</protein>
<dbReference type="AlphaFoldDB" id="A0AAD7MJJ4"/>
<name>A0AAD7MJJ4_9AGAR</name>
<dbReference type="EMBL" id="JARKIB010000254">
    <property type="protein sequence ID" value="KAJ7719270.1"/>
    <property type="molecule type" value="Genomic_DNA"/>
</dbReference>
<keyword evidence="3" id="KW-1185">Reference proteome</keyword>
<feature type="region of interest" description="Disordered" evidence="1">
    <location>
        <begin position="65"/>
        <end position="90"/>
    </location>
</feature>
<feature type="region of interest" description="Disordered" evidence="1">
    <location>
        <begin position="1"/>
        <end position="27"/>
    </location>
</feature>
<comment type="caution">
    <text evidence="2">The sequence shown here is derived from an EMBL/GenBank/DDBJ whole genome shotgun (WGS) entry which is preliminary data.</text>
</comment>
<proteinExistence type="predicted"/>
<accession>A0AAD7MJJ4</accession>
<evidence type="ECO:0000256" key="1">
    <source>
        <dbReference type="SAM" id="MobiDB-lite"/>
    </source>
</evidence>
<dbReference type="Proteomes" id="UP001215598">
    <property type="component" value="Unassembled WGS sequence"/>
</dbReference>
<organism evidence="2 3">
    <name type="scientific">Mycena metata</name>
    <dbReference type="NCBI Taxonomy" id="1033252"/>
    <lineage>
        <taxon>Eukaryota</taxon>
        <taxon>Fungi</taxon>
        <taxon>Dikarya</taxon>
        <taxon>Basidiomycota</taxon>
        <taxon>Agaricomycotina</taxon>
        <taxon>Agaricomycetes</taxon>
        <taxon>Agaricomycetidae</taxon>
        <taxon>Agaricales</taxon>
        <taxon>Marasmiineae</taxon>
        <taxon>Mycenaceae</taxon>
        <taxon>Mycena</taxon>
    </lineage>
</organism>